<feature type="compositionally biased region" description="Low complexity" evidence="6">
    <location>
        <begin position="1178"/>
        <end position="1194"/>
    </location>
</feature>
<dbReference type="InterPro" id="IPR050422">
    <property type="entry name" value="X-Pro_aminopeptidase_P"/>
</dbReference>
<evidence type="ECO:0000256" key="2">
    <source>
        <dbReference type="ARBA" id="ARBA00008766"/>
    </source>
</evidence>
<dbReference type="InterPro" id="IPR033740">
    <property type="entry name" value="Pept_M24B"/>
</dbReference>
<evidence type="ECO:0000259" key="8">
    <source>
        <dbReference type="Pfam" id="PF01321"/>
    </source>
</evidence>
<sequence length="1220" mass="135846">MLLAVNTTLQILLLRNLMTNLDVTGTEKELSAYIVPLNDAHYGSKIATCDQRLKYISGFSGSAGSVIVTGNSALLWTGEFLNRNLTRGSLVGVDPSLYSKTEWENLETLLKVGGHTLVQVHQNLIDLAWDTRPPCPAEPVFPLEISFTGRNTSDKLTDIRAQMLTEAADAVVLSELDEIAWLLNLRGSDLDSSSVFISYLIIRNNSFQFFINSAKLNETIVSGIVRDNGQILAYEEIGVKLSELVNGTMGKIWFSTNCNYALVSRVPENRQIVKLTPIALLKAVKNDVEADGMRIALIKDAAAVIRYLAWLEDSVTKGENQTEMSGAAKLLEFRKENVNFLTTSFQTISGSGSNGAIIHYRPSVETDKQITTSEMYLVDSGAIYREGTTDITRTMHFGTPTDFQRECYTRVLKGQIAIVTSTFPLKIRASRIDAFARRALWAVGLDYNHGTGHGIGHALNVHEGPSYIRSYYMPDDQGYRANMFTSNEPGYYREGEFGIRLENIIKVVEVQLDNNFQNLGFLGFQDLTFVPYQHKLIKHELLTAEEFPDFLITTTMIIPTASAAILTALRALMITNSLSAYIVPAEDEHYTEFVAECHQRRGYISKFTGSAGTAIVTTNSTGEGVALLWTDGRYYFQAEQEMDMNLWRLMRDGTSGTPTQAQWLTENLAANSRVGVDPALYTKGTWDNMESQLRAKNLSLVAIDTNLVDEIWETRPSCSENPIFSLDLIYAGKNTSDKVRDVRAAMADNGASVLLVAELDEVAWLLNLRGKDIPSSSTFFSFVILTATTLDFFTNNPTQVSANVTTALRSNVPEIALKSYEEAYAELPRIVAANSTGMVWVNRNANYKLVRTVDASRLLVKLTPISLMKSLKNDVEVAGYRRALIRDSAALCEFFSWLEDAMERGVSVNETSAATHLYQIRQNRSELFFDKSFSTISATGRNAAIIHYMPTEASSRPLSRDELYLLDSGGLYFDGTTDITRSMHFGNPTPFQREAYTRVLKGQIALATAKFPDKTLGNRLDSFAREALWEVGLEYNHGTGHGIGAFLNIHEGPQGIGSGNRVEDPGLQENMITSNEPGYYDEVLEFGIRLENVIRVAKVELAHDFQNSGWLGFEDMTFVPYSHKLINFALLTEDEIQYLNEYQAKTRDIVGAYLLDPQNNFPRAAYDWMLKETNPIGETTTAPPTSPTSESTSPRSGAANPYRFDVNLYLTLICLMVLLQ</sequence>
<keyword evidence="4" id="KW-0378">Hydrolase</keyword>
<evidence type="ECO:0000256" key="1">
    <source>
        <dbReference type="ARBA" id="ARBA00001936"/>
    </source>
</evidence>
<dbReference type="InterPro" id="IPR036005">
    <property type="entry name" value="Creatinase/aminopeptidase-like"/>
</dbReference>
<comment type="caution">
    <text evidence="10">The sequence shown here is derived from an EMBL/GenBank/DDBJ whole genome shotgun (WGS) entry which is preliminary data.</text>
</comment>
<gene>
    <name evidence="10" type="ORF">Fcan01_07723</name>
</gene>
<dbReference type="FunFam" id="3.40.350.10:FF:000003">
    <property type="entry name" value="Xaa-pro aminopeptidase P"/>
    <property type="match status" value="1"/>
</dbReference>
<dbReference type="Pfam" id="PF16189">
    <property type="entry name" value="Creatinase_N_2"/>
    <property type="match status" value="2"/>
</dbReference>
<dbReference type="Pfam" id="PF00557">
    <property type="entry name" value="Peptidase_M24"/>
    <property type="match status" value="2"/>
</dbReference>
<keyword evidence="10" id="KW-0645">Protease</keyword>
<comment type="similarity">
    <text evidence="2">Belongs to the peptidase M24B family.</text>
</comment>
<dbReference type="GO" id="GO:0070006">
    <property type="term" value="F:metalloaminopeptidase activity"/>
    <property type="evidence" value="ECO:0007669"/>
    <property type="project" value="InterPro"/>
</dbReference>
<dbReference type="EMBL" id="LNIX01000003">
    <property type="protein sequence ID" value="OXA58091.1"/>
    <property type="molecule type" value="Genomic_DNA"/>
</dbReference>
<proteinExistence type="inferred from homology"/>
<name>A0A226EMT1_FOLCA</name>
<dbReference type="OMA" id="WLEDAME"/>
<evidence type="ECO:0000256" key="6">
    <source>
        <dbReference type="SAM" id="MobiDB-lite"/>
    </source>
</evidence>
<dbReference type="SUPFAM" id="SSF55920">
    <property type="entry name" value="Creatinase/aminopeptidase"/>
    <property type="match status" value="2"/>
</dbReference>
<dbReference type="Gene3D" id="3.40.350.10">
    <property type="entry name" value="Creatinase/prolidase N-terminal domain"/>
    <property type="match status" value="5"/>
</dbReference>
<dbReference type="FunFam" id="3.90.230.10:FF:000007">
    <property type="entry name" value="Xaa-Pro aminopeptidase P"/>
    <property type="match status" value="2"/>
</dbReference>
<dbReference type="CDD" id="cd01085">
    <property type="entry name" value="APP"/>
    <property type="match status" value="2"/>
</dbReference>
<keyword evidence="11" id="KW-1185">Reference proteome</keyword>
<reference evidence="10 11" key="1">
    <citation type="submission" date="2015-12" db="EMBL/GenBank/DDBJ databases">
        <title>The genome of Folsomia candida.</title>
        <authorList>
            <person name="Faddeeva A."/>
            <person name="Derks M.F."/>
            <person name="Anvar Y."/>
            <person name="Smit S."/>
            <person name="Van Straalen N."/>
            <person name="Roelofs D."/>
        </authorList>
    </citation>
    <scope>NUCLEOTIDE SEQUENCE [LARGE SCALE GENOMIC DNA]</scope>
    <source>
        <strain evidence="10 11">VU population</strain>
        <tissue evidence="10">Whole body</tissue>
    </source>
</reference>
<accession>A0A226EMT1</accession>
<dbReference type="GO" id="GO:0005737">
    <property type="term" value="C:cytoplasm"/>
    <property type="evidence" value="ECO:0007669"/>
    <property type="project" value="UniProtKB-ARBA"/>
</dbReference>
<evidence type="ECO:0000313" key="11">
    <source>
        <dbReference type="Proteomes" id="UP000198287"/>
    </source>
</evidence>
<dbReference type="InterPro" id="IPR000587">
    <property type="entry name" value="Creatinase_N"/>
</dbReference>
<dbReference type="Pfam" id="PF16188">
    <property type="entry name" value="Peptidase_M24_C"/>
    <property type="match status" value="1"/>
</dbReference>
<organism evidence="10 11">
    <name type="scientific">Folsomia candida</name>
    <name type="common">Springtail</name>
    <dbReference type="NCBI Taxonomy" id="158441"/>
    <lineage>
        <taxon>Eukaryota</taxon>
        <taxon>Metazoa</taxon>
        <taxon>Ecdysozoa</taxon>
        <taxon>Arthropoda</taxon>
        <taxon>Hexapoda</taxon>
        <taxon>Collembola</taxon>
        <taxon>Entomobryomorpha</taxon>
        <taxon>Isotomoidea</taxon>
        <taxon>Isotomidae</taxon>
        <taxon>Proisotominae</taxon>
        <taxon>Folsomia</taxon>
    </lineage>
</organism>
<evidence type="ECO:0000259" key="7">
    <source>
        <dbReference type="Pfam" id="PF00557"/>
    </source>
</evidence>
<feature type="domain" description="Creatinase N-terminal" evidence="8">
    <location>
        <begin position="567"/>
        <end position="702"/>
    </location>
</feature>
<feature type="domain" description="Peptidase M24 C-terminal" evidence="9">
    <location>
        <begin position="1109"/>
        <end position="1176"/>
    </location>
</feature>
<dbReference type="InterPro" id="IPR000994">
    <property type="entry name" value="Pept_M24"/>
</dbReference>
<dbReference type="PANTHER" id="PTHR43763:SF6">
    <property type="entry name" value="XAA-PRO AMINOPEPTIDASE 1"/>
    <property type="match status" value="1"/>
</dbReference>
<dbReference type="OrthoDB" id="9995434at2759"/>
<dbReference type="Proteomes" id="UP000198287">
    <property type="component" value="Unassembled WGS sequence"/>
</dbReference>
<dbReference type="GO" id="GO:0046872">
    <property type="term" value="F:metal ion binding"/>
    <property type="evidence" value="ECO:0007669"/>
    <property type="project" value="UniProtKB-KW"/>
</dbReference>
<keyword evidence="10" id="KW-0031">Aminopeptidase</keyword>
<dbReference type="STRING" id="158441.A0A226EMT1"/>
<evidence type="ECO:0000256" key="4">
    <source>
        <dbReference type="ARBA" id="ARBA00022801"/>
    </source>
</evidence>
<keyword evidence="5" id="KW-0464">Manganese</keyword>
<feature type="region of interest" description="Disordered" evidence="6">
    <location>
        <begin position="1176"/>
        <end position="1197"/>
    </location>
</feature>
<evidence type="ECO:0000256" key="3">
    <source>
        <dbReference type="ARBA" id="ARBA00022723"/>
    </source>
</evidence>
<evidence type="ECO:0000256" key="5">
    <source>
        <dbReference type="ARBA" id="ARBA00023211"/>
    </source>
</evidence>
<dbReference type="SUPFAM" id="SSF53092">
    <property type="entry name" value="Creatinase/prolidase N-terminal domain"/>
    <property type="match status" value="1"/>
</dbReference>
<comment type="cofactor">
    <cofactor evidence="1">
        <name>Mn(2+)</name>
        <dbReference type="ChEBI" id="CHEBI:29035"/>
    </cofactor>
</comment>
<keyword evidence="3" id="KW-0479">Metal-binding</keyword>
<feature type="domain" description="Peptidase M24" evidence="7">
    <location>
        <begin position="292"/>
        <end position="507"/>
    </location>
</feature>
<dbReference type="InterPro" id="IPR029149">
    <property type="entry name" value="Creatin/AminoP/Spt16_N"/>
</dbReference>
<dbReference type="PANTHER" id="PTHR43763">
    <property type="entry name" value="XAA-PRO AMINOPEPTIDASE 1"/>
    <property type="match status" value="1"/>
</dbReference>
<feature type="domain" description="Peptidase M24" evidence="7">
    <location>
        <begin position="879"/>
        <end position="1096"/>
    </location>
</feature>
<evidence type="ECO:0000259" key="9">
    <source>
        <dbReference type="Pfam" id="PF16188"/>
    </source>
</evidence>
<evidence type="ECO:0000313" key="10">
    <source>
        <dbReference type="EMBL" id="OXA58091.1"/>
    </source>
</evidence>
<dbReference type="AlphaFoldDB" id="A0A226EMT1"/>
<dbReference type="InterPro" id="IPR032416">
    <property type="entry name" value="Peptidase_M24_C"/>
</dbReference>
<dbReference type="Gene3D" id="3.90.230.10">
    <property type="entry name" value="Creatinase/methionine aminopeptidase superfamily"/>
    <property type="match status" value="2"/>
</dbReference>
<protein>
    <submittedName>
        <fullName evidence="10">Xaa-Pro aminopeptidase 1</fullName>
    </submittedName>
</protein>
<dbReference type="Pfam" id="PF01321">
    <property type="entry name" value="Creatinase_N"/>
    <property type="match status" value="1"/>
</dbReference>